<accession>A0A4U2Z581</accession>
<protein>
    <submittedName>
        <fullName evidence="4">LLM class flavin-dependent oxidoreductase</fullName>
    </submittedName>
</protein>
<evidence type="ECO:0000256" key="1">
    <source>
        <dbReference type="ARBA" id="ARBA00023002"/>
    </source>
</evidence>
<comment type="caution">
    <text evidence="4">The sequence shown here is derived from an EMBL/GenBank/DDBJ whole genome shotgun (WGS) entry which is preliminary data.</text>
</comment>
<evidence type="ECO:0000313" key="4">
    <source>
        <dbReference type="EMBL" id="TKI69329.1"/>
    </source>
</evidence>
<dbReference type="Gene3D" id="3.20.20.30">
    <property type="entry name" value="Luciferase-like domain"/>
    <property type="match status" value="1"/>
</dbReference>
<dbReference type="PANTHER" id="PTHR30137">
    <property type="entry name" value="LUCIFERASE-LIKE MONOOXYGENASE"/>
    <property type="match status" value="1"/>
</dbReference>
<dbReference type="GO" id="GO:0016705">
    <property type="term" value="F:oxidoreductase activity, acting on paired donors, with incorporation or reduction of molecular oxygen"/>
    <property type="evidence" value="ECO:0007669"/>
    <property type="project" value="InterPro"/>
</dbReference>
<dbReference type="GO" id="GO:0005829">
    <property type="term" value="C:cytosol"/>
    <property type="evidence" value="ECO:0007669"/>
    <property type="project" value="TreeGrafter"/>
</dbReference>
<sequence length="332" mass="37285">MHLSFNNQDGIKLGIFLLTENFHDDAHNTILNDIETACYAEELGFDEVWFGEHHFNSFSVIPNPSLMMANLAAKTKSIRIGTAAFLTPFYNTTRLAEEIATLDNLSNGRINAGFAKGGFALDLEYFNKNSDTLRDELYANVKDIEQKLYKDEQFQPKPLQEKIPTFIATFATKETIAFAAHNGYGLMFSQGTTLDACEEAQESYKNIAGFYPQTVLMRVFAVADTKEEAKEIALPATDHFVKSMRAVKAKGAQPKFNKANYNELLAQRYAFFDAKTFMEAAIVGSVDDCIEHILNIKRRIKNLHLTLKVASSESNTTTGMLKIFSQKIKPKI</sequence>
<dbReference type="RefSeq" id="WP_137013845.1">
    <property type="nucleotide sequence ID" value="NZ_SZPX01000005.1"/>
</dbReference>
<organism evidence="4 5">
    <name type="scientific">Sulfurimonas crateris</name>
    <dbReference type="NCBI Taxonomy" id="2574727"/>
    <lineage>
        <taxon>Bacteria</taxon>
        <taxon>Pseudomonadati</taxon>
        <taxon>Campylobacterota</taxon>
        <taxon>Epsilonproteobacteria</taxon>
        <taxon>Campylobacterales</taxon>
        <taxon>Sulfurimonadaceae</taxon>
        <taxon>Sulfurimonas</taxon>
    </lineage>
</organism>
<keyword evidence="5" id="KW-1185">Reference proteome</keyword>
<evidence type="ECO:0000256" key="2">
    <source>
        <dbReference type="ARBA" id="ARBA00023033"/>
    </source>
</evidence>
<evidence type="ECO:0000259" key="3">
    <source>
        <dbReference type="Pfam" id="PF00296"/>
    </source>
</evidence>
<dbReference type="InterPro" id="IPR011251">
    <property type="entry name" value="Luciferase-like_dom"/>
</dbReference>
<dbReference type="AlphaFoldDB" id="A0A4U2Z581"/>
<dbReference type="OrthoDB" id="8477406at2"/>
<keyword evidence="1" id="KW-0560">Oxidoreductase</keyword>
<dbReference type="InterPro" id="IPR036661">
    <property type="entry name" value="Luciferase-like_sf"/>
</dbReference>
<name>A0A4U2Z581_9BACT</name>
<dbReference type="EMBL" id="SZPX01000005">
    <property type="protein sequence ID" value="TKI69329.1"/>
    <property type="molecule type" value="Genomic_DNA"/>
</dbReference>
<dbReference type="InterPro" id="IPR050766">
    <property type="entry name" value="Bact_Lucif_Oxidored"/>
</dbReference>
<dbReference type="SUPFAM" id="SSF51679">
    <property type="entry name" value="Bacterial luciferase-like"/>
    <property type="match status" value="1"/>
</dbReference>
<evidence type="ECO:0000313" key="5">
    <source>
        <dbReference type="Proteomes" id="UP000309561"/>
    </source>
</evidence>
<reference evidence="4 5" key="1">
    <citation type="submission" date="2019-04" db="EMBL/GenBank/DDBJ databases">
        <title>Sulfurimonas crateris sp. nov. a facultative anaerobic sulfur-oxidizing chemolithautotrophic bacterium isolated from a terrestrial mud vulcano.</title>
        <authorList>
            <person name="Ratnikova N.M."/>
            <person name="Slobodkin A.I."/>
            <person name="Merkel A.Y."/>
            <person name="Novikov A."/>
            <person name="Bonch-Osmolovskaya E.A."/>
            <person name="Slobodkina G.B."/>
        </authorList>
    </citation>
    <scope>NUCLEOTIDE SEQUENCE [LARGE SCALE GENOMIC DNA]</scope>
    <source>
        <strain evidence="4 5">SN118</strain>
    </source>
</reference>
<dbReference type="PANTHER" id="PTHR30137:SF8">
    <property type="entry name" value="BLR5498 PROTEIN"/>
    <property type="match status" value="1"/>
</dbReference>
<proteinExistence type="predicted"/>
<dbReference type="Pfam" id="PF00296">
    <property type="entry name" value="Bac_luciferase"/>
    <property type="match status" value="1"/>
</dbReference>
<feature type="domain" description="Luciferase-like" evidence="3">
    <location>
        <begin position="12"/>
        <end position="295"/>
    </location>
</feature>
<gene>
    <name evidence="4" type="ORF">FCU45_07365</name>
</gene>
<dbReference type="Proteomes" id="UP000309561">
    <property type="component" value="Unassembled WGS sequence"/>
</dbReference>
<dbReference type="GO" id="GO:0004497">
    <property type="term" value="F:monooxygenase activity"/>
    <property type="evidence" value="ECO:0007669"/>
    <property type="project" value="UniProtKB-KW"/>
</dbReference>
<keyword evidence="2" id="KW-0503">Monooxygenase</keyword>